<name>A0ABW0UA46_9BACI</name>
<evidence type="ECO:0000256" key="1">
    <source>
        <dbReference type="SAM" id="Phobius"/>
    </source>
</evidence>
<feature type="transmembrane region" description="Helical" evidence="1">
    <location>
        <begin position="60"/>
        <end position="81"/>
    </location>
</feature>
<keyword evidence="1" id="KW-1133">Transmembrane helix</keyword>
<accession>A0ABW0UA46</accession>
<evidence type="ECO:0000313" key="2">
    <source>
        <dbReference type="EMBL" id="MFC5629185.1"/>
    </source>
</evidence>
<proteinExistence type="predicted"/>
<protein>
    <submittedName>
        <fullName evidence="2">Uncharacterized protein</fullName>
    </submittedName>
</protein>
<feature type="transmembrane region" description="Helical" evidence="1">
    <location>
        <begin position="93"/>
        <end position="110"/>
    </location>
</feature>
<feature type="transmembrane region" description="Helical" evidence="1">
    <location>
        <begin position="31"/>
        <end position="54"/>
    </location>
</feature>
<reference evidence="3" key="1">
    <citation type="journal article" date="2019" name="Int. J. Syst. Evol. Microbiol.">
        <title>The Global Catalogue of Microorganisms (GCM) 10K type strain sequencing project: providing services to taxonomists for standard genome sequencing and annotation.</title>
        <authorList>
            <consortium name="The Broad Institute Genomics Platform"/>
            <consortium name="The Broad Institute Genome Sequencing Center for Infectious Disease"/>
            <person name="Wu L."/>
            <person name="Ma J."/>
        </authorList>
    </citation>
    <scope>NUCLEOTIDE SEQUENCE [LARGE SCALE GENOMIC DNA]</scope>
    <source>
        <strain evidence="3">CGMCC 1.15790</strain>
    </source>
</reference>
<feature type="transmembrane region" description="Helical" evidence="1">
    <location>
        <begin position="116"/>
        <end position="135"/>
    </location>
</feature>
<comment type="caution">
    <text evidence="2">The sequence shown here is derived from an EMBL/GenBank/DDBJ whole genome shotgun (WGS) entry which is preliminary data.</text>
</comment>
<dbReference type="EMBL" id="JBHSPF010000055">
    <property type="protein sequence ID" value="MFC5629185.1"/>
    <property type="molecule type" value="Genomic_DNA"/>
</dbReference>
<keyword evidence="1" id="KW-0812">Transmembrane</keyword>
<keyword evidence="3" id="KW-1185">Reference proteome</keyword>
<keyword evidence="1" id="KW-0472">Membrane</keyword>
<sequence length="167" mass="19219">MLIAMGDVLIIGMVIGGLSVYSFFEQRRLFFSISILLLLCMFVGVLLTNLSWFVVDNTVAIAWIRVIMAGVFIAFAFYCYTPLQGYFHRDSHSLWLGLSFIFLFIGWHVGQVTQSIVGFISYFIVFLLSFVIGNMVQGQLERTVRKYRFLSFLPFITLLFFSVLFLL</sequence>
<feature type="transmembrane region" description="Helical" evidence="1">
    <location>
        <begin position="147"/>
        <end position="166"/>
    </location>
</feature>
<dbReference type="Proteomes" id="UP001596143">
    <property type="component" value="Unassembled WGS sequence"/>
</dbReference>
<dbReference type="RefSeq" id="WP_270898482.1">
    <property type="nucleotide sequence ID" value="NZ_JBHSPF010000055.1"/>
</dbReference>
<evidence type="ECO:0000313" key="3">
    <source>
        <dbReference type="Proteomes" id="UP001596143"/>
    </source>
</evidence>
<organism evidence="2 3">
    <name type="scientific">Aliibacillus thermotolerans</name>
    <dbReference type="NCBI Taxonomy" id="1834418"/>
    <lineage>
        <taxon>Bacteria</taxon>
        <taxon>Bacillati</taxon>
        <taxon>Bacillota</taxon>
        <taxon>Bacilli</taxon>
        <taxon>Bacillales</taxon>
        <taxon>Bacillaceae</taxon>
        <taxon>Aliibacillus</taxon>
    </lineage>
</organism>
<gene>
    <name evidence="2" type="ORF">ACFPTR_09950</name>
</gene>
<feature type="transmembrane region" description="Helical" evidence="1">
    <location>
        <begin position="6"/>
        <end position="24"/>
    </location>
</feature>